<sequence>ATLVRTGRDRHRRRPGDRRRHRAPPRGGGRERPDRRRRQGDGRGERGRDTRRRRRGGHARGRRRQARRHPGDGRRGGAALGQAQHPRQQRLRLRGGDAGQRGGGERGGLGPGPGGLDEVDLPRRQVRGAGDRGGRRRRDRQYLLGPWVADGAQQPCLRGREVGGDRDDPADGDRLRAARHPGQCDLPGAHPHRAAGGSLGGKPRGTPLLRGAIPGAPLWPAGRHRQRNCLPLLGGSLVYHRARPGRRRRPDGAVAGEPRRPPCQVGARASRGEDAVL</sequence>
<dbReference type="EC" id="1.1.1.100" evidence="2"/>
<proteinExistence type="predicted"/>
<feature type="compositionally biased region" description="Basic residues" evidence="1">
    <location>
        <begin position="49"/>
        <end position="68"/>
    </location>
</feature>
<feature type="non-terminal residue" evidence="2">
    <location>
        <position position="277"/>
    </location>
</feature>
<feature type="non-terminal residue" evidence="2">
    <location>
        <position position="1"/>
    </location>
</feature>
<evidence type="ECO:0000313" key="2">
    <source>
        <dbReference type="EMBL" id="CAA9560625.1"/>
    </source>
</evidence>
<feature type="compositionally biased region" description="Basic and acidic residues" evidence="1">
    <location>
        <begin position="28"/>
        <end position="48"/>
    </location>
</feature>
<organism evidence="2">
    <name type="scientific">uncultured Thermomicrobiales bacterium</name>
    <dbReference type="NCBI Taxonomy" id="1645740"/>
    <lineage>
        <taxon>Bacteria</taxon>
        <taxon>Pseudomonadati</taxon>
        <taxon>Thermomicrobiota</taxon>
        <taxon>Thermomicrobia</taxon>
        <taxon>Thermomicrobiales</taxon>
        <taxon>environmental samples</taxon>
    </lineage>
</organism>
<accession>A0A6J4UWM2</accession>
<feature type="region of interest" description="Disordered" evidence="1">
    <location>
        <begin position="1"/>
        <end position="140"/>
    </location>
</feature>
<feature type="compositionally biased region" description="Basic residues" evidence="1">
    <location>
        <begin position="8"/>
        <end position="24"/>
    </location>
</feature>
<name>A0A6J4UWM2_9BACT</name>
<evidence type="ECO:0000256" key="1">
    <source>
        <dbReference type="SAM" id="MobiDB-lite"/>
    </source>
</evidence>
<protein>
    <submittedName>
        <fullName evidence="2">3-oxoacyl-[acyl-carrier protein] reductase</fullName>
        <ecNumber evidence="2">1.1.1.100</ecNumber>
    </submittedName>
</protein>
<gene>
    <name evidence="2" type="ORF">AVDCRST_MAG88-1475</name>
</gene>
<feature type="compositionally biased region" description="Gly residues" evidence="1">
    <location>
        <begin position="96"/>
        <end position="115"/>
    </location>
</feature>
<feature type="compositionally biased region" description="Basic and acidic residues" evidence="1">
    <location>
        <begin position="158"/>
        <end position="176"/>
    </location>
</feature>
<keyword evidence="2" id="KW-0560">Oxidoreductase</keyword>
<dbReference type="GO" id="GO:0004316">
    <property type="term" value="F:3-oxoacyl-[acyl-carrier-protein] reductase (NADPH) activity"/>
    <property type="evidence" value="ECO:0007669"/>
    <property type="project" value="UniProtKB-EC"/>
</dbReference>
<reference evidence="2" key="1">
    <citation type="submission" date="2020-02" db="EMBL/GenBank/DDBJ databases">
        <authorList>
            <person name="Meier V. D."/>
        </authorList>
    </citation>
    <scope>NUCLEOTIDE SEQUENCE</scope>
    <source>
        <strain evidence="2">AVDCRST_MAG88</strain>
    </source>
</reference>
<dbReference type="EMBL" id="CADCWM010000457">
    <property type="protein sequence ID" value="CAA9560625.1"/>
    <property type="molecule type" value="Genomic_DNA"/>
</dbReference>
<dbReference type="AlphaFoldDB" id="A0A6J4UWM2"/>
<feature type="region of interest" description="Disordered" evidence="1">
    <location>
        <begin position="241"/>
        <end position="277"/>
    </location>
</feature>
<feature type="region of interest" description="Disordered" evidence="1">
    <location>
        <begin position="154"/>
        <end position="190"/>
    </location>
</feature>